<sequence length="1746" mass="190657">MGYSKGPPSKAEADTVLSPQNLRCAGLVQVQWVQQQVLHRRVKREHPAPSPPQPVHFTDPEWANTWHMHYQSHMNIQGAWGRGYSGRGVVVTILDDGIERSHADLVQNYDSQASFDINGNDQDPTPQYDPSNDNKHGTRCAGQVAASANNSLCGVGVAFNARIGGVRMLDGDVTDVVEAWSLSLRPQHIDIYSASWGPDDDGETVDGPAPLARLALENGVRLGRKGRGSVFVWASGNGGQRGDHCSCDGYTNSIYTISISSTSASGRRPCYLEECASTLATTYSSGDTYHRKIVTTDLRQGCTDSHSGSSASAPIAAGIIALTLEANSLLTWRDIQHLIVRTAQRAHLIAPDWQTNGGGYHVSHLYGFGLMDAEAMVKQAEGWTPVPAQHVCVENTNQQVRTIPPQRVLRVQMGASGCRPRSLHHVHYLEHVVLRITISHPRRGDLSINLISPSGTKSQLLTNRLFDHSVEGFRNWEFMTTHCWGEKAAGNWTLEIHDSPSQPRSLRDTGKLREWSLVLYGTSLYPYPSLRNEKPRAAEPPTEEEQEYNGACDPECDEFGCDGPEAHQCVGCLHNFLKNKNNTRTCVSQCPHGFFADSRGRCKKCYFLCEMCTGFRSDQCTSCRSGYHLTEGNSRCVSSCGNGYYLHNDVCRKCSENCRKCTSSDHCSECSPGLSLQGGVCQLLCESGTFYSSESRTCEVCHPACATCAGAGEAACTRCAEGFLLEDWRCVPSCSERFFPVVLGGQMENTCQRCELSCLSCVGPGSEHCSGCVRGFRLQGGRCTPSAGCKDGEYQDEFGNCHLCDPTCHLCTGPEAWDCISCPPDRSLQEGRCHTVCSPGKYLSGAQCHLCDHTCADCLGGGPHNCTSCDKEQYLLQGQCVTACPDGHFPSQRGVCEPCPVNCMACSAPHWCLRCNDSYYPNAGLCTRLECGEGEVEDPEYGECMVCEEGCRKCVLYNPKHCLSCTEGFYQFQDSCYKTCPAKTYSVEERMVCESCAENCISCNAKECFWCEADLFLSDGKCVEECRDGFYGDEESRECVPCREECVRCSGPEEDECDSCEEDERLQGGKCVPHTHTCPGSSFLSGEGRFLTALQTCEASCPPGSFGSEVSGRCESCPPGCAVCAAPGRCESCQPDRGKHLYLQHGQCVPHCQRGYPAGQECHSCVAECASSEGNSTHCLSCVEPFVLHAHRCADTCPPAHFPSAGRCHTCPPGCQACTADGLCAECAEFHLLFESVCVVACPAGTYPRAERRVCARCHPDCARCEGPGPSHCGACAEPHAILHNGACLPHCPTHTFHDPHARECRDCDASCLMCSGPHRSSCTSCRGGARLDPQGHCIPHTECPSHSYRDPQGQCQPCHALCLHCSGPSKLHCLGCHHKHFLLNGTCIDDCPAGFFRDTEQRRCEPCHPSCLTCVGRLSHQCLTCKPDLFREDKACVDTCRPSYYGNVTTGACERCDPSCGECSGGGDGHCLSCRDGHLYLRTHGHCRPSCPPGYYPDTRERTCERCHSTCKTCTENGFLACDSCHMGYTLSRGMCESQCTMGQYPASERAAPRCEQCDPTCLGCQGHGPYNCTACAAPDLLSAGGRCLPCCGNESRQSKESKTLPLECCNCTETDEQCVLSTHTAFHNEEDSTGNPALFVTSFILLLLGIGAIVFLFKRSRSKDMPQENVSGYKKLGNSSSRSSAATGSHHQGEQLVDLPDREDDEDIVYMGQDGTVYRKFKYGQFGEEEEEELEYDDENYSFR</sequence>
<dbReference type="PROSITE" id="PS51829">
    <property type="entry name" value="P_HOMO_B"/>
    <property type="match status" value="1"/>
</dbReference>
<keyword evidence="15" id="KW-1185">Reference proteome</keyword>
<keyword evidence="12" id="KW-0812">Transmembrane</keyword>
<dbReference type="InterPro" id="IPR036852">
    <property type="entry name" value="Peptidase_S8/S53_dom_sf"/>
</dbReference>
<dbReference type="Pfam" id="PF00082">
    <property type="entry name" value="Peptidase_S8"/>
    <property type="match status" value="1"/>
</dbReference>
<keyword evidence="8" id="KW-0325">Glycoprotein</keyword>
<organism evidence="14 15">
    <name type="scientific">Megalops atlanticus</name>
    <name type="common">Tarpon</name>
    <name type="synonym">Clupea gigantea</name>
    <dbReference type="NCBI Taxonomy" id="7932"/>
    <lineage>
        <taxon>Eukaryota</taxon>
        <taxon>Metazoa</taxon>
        <taxon>Chordata</taxon>
        <taxon>Craniata</taxon>
        <taxon>Vertebrata</taxon>
        <taxon>Euteleostomi</taxon>
        <taxon>Actinopterygii</taxon>
        <taxon>Neopterygii</taxon>
        <taxon>Teleostei</taxon>
        <taxon>Elopiformes</taxon>
        <taxon>Megalopidae</taxon>
        <taxon>Megalops</taxon>
    </lineage>
</organism>
<keyword evidence="3" id="KW-0165">Cleavage on pair of basic residues</keyword>
<dbReference type="InterPro" id="IPR023827">
    <property type="entry name" value="Peptidase_S8_Asp-AS"/>
</dbReference>
<dbReference type="PROSITE" id="PS00136">
    <property type="entry name" value="SUBTILASE_ASP"/>
    <property type="match status" value="1"/>
</dbReference>
<feature type="domain" description="P/Homo B" evidence="13">
    <location>
        <begin position="385"/>
        <end position="525"/>
    </location>
</feature>
<evidence type="ECO:0000256" key="12">
    <source>
        <dbReference type="SAM" id="Phobius"/>
    </source>
</evidence>
<evidence type="ECO:0000256" key="11">
    <source>
        <dbReference type="SAM" id="MobiDB-lite"/>
    </source>
</evidence>
<evidence type="ECO:0000256" key="6">
    <source>
        <dbReference type="ARBA" id="ARBA00022825"/>
    </source>
</evidence>
<dbReference type="CDD" id="cd04059">
    <property type="entry name" value="Peptidases_S8_Protein_convertases_Kexins_Furin-like"/>
    <property type="match status" value="1"/>
</dbReference>
<evidence type="ECO:0000256" key="10">
    <source>
        <dbReference type="PROSITE-ProRule" id="PRU01240"/>
    </source>
</evidence>
<dbReference type="GO" id="GO:0004252">
    <property type="term" value="F:serine-type endopeptidase activity"/>
    <property type="evidence" value="ECO:0007669"/>
    <property type="project" value="UniProtKB-UniRule"/>
</dbReference>
<dbReference type="Pfam" id="PF01483">
    <property type="entry name" value="P_proprotein"/>
    <property type="match status" value="1"/>
</dbReference>
<evidence type="ECO:0000256" key="7">
    <source>
        <dbReference type="ARBA" id="ARBA00023145"/>
    </source>
</evidence>
<dbReference type="InterPro" id="IPR022398">
    <property type="entry name" value="Peptidase_S8_His-AS"/>
</dbReference>
<dbReference type="Gene3D" id="2.60.120.260">
    <property type="entry name" value="Galactose-binding domain-like"/>
    <property type="match status" value="1"/>
</dbReference>
<feature type="region of interest" description="Disordered" evidence="11">
    <location>
        <begin position="1668"/>
        <end position="1707"/>
    </location>
</feature>
<feature type="transmembrane region" description="Helical" evidence="12">
    <location>
        <begin position="1639"/>
        <end position="1659"/>
    </location>
</feature>
<dbReference type="Gene3D" id="3.40.50.200">
    <property type="entry name" value="Peptidase S8/S53 domain"/>
    <property type="match status" value="1"/>
</dbReference>
<proteinExistence type="inferred from homology"/>
<dbReference type="CDD" id="cd00064">
    <property type="entry name" value="FU"/>
    <property type="match status" value="15"/>
</dbReference>
<keyword evidence="5 10" id="KW-0378">Hydrolase</keyword>
<reference evidence="14" key="1">
    <citation type="submission" date="2021-01" db="EMBL/GenBank/DDBJ databases">
        <authorList>
            <person name="Zahm M."/>
            <person name="Roques C."/>
            <person name="Cabau C."/>
            <person name="Klopp C."/>
            <person name="Donnadieu C."/>
            <person name="Jouanno E."/>
            <person name="Lampietro C."/>
            <person name="Louis A."/>
            <person name="Herpin A."/>
            <person name="Echchiki A."/>
            <person name="Berthelot C."/>
            <person name="Parey E."/>
            <person name="Roest-Crollius H."/>
            <person name="Braasch I."/>
            <person name="Postlethwait J."/>
            <person name="Bobe J."/>
            <person name="Montfort J."/>
            <person name="Bouchez O."/>
            <person name="Begum T."/>
            <person name="Mejri S."/>
            <person name="Adams A."/>
            <person name="Chen W.-J."/>
            <person name="Guiguen Y."/>
        </authorList>
    </citation>
    <scope>NUCLEOTIDE SEQUENCE</scope>
    <source>
        <strain evidence="14">YG-15Mar2019-1</strain>
        <tissue evidence="14">Brain</tissue>
    </source>
</reference>
<keyword evidence="12" id="KW-0472">Membrane</keyword>
<dbReference type="SMART" id="SM01411">
    <property type="entry name" value="Ephrin_rec_like"/>
    <property type="match status" value="4"/>
</dbReference>
<dbReference type="SMART" id="SM00181">
    <property type="entry name" value="EGF"/>
    <property type="match status" value="12"/>
</dbReference>
<feature type="region of interest" description="Disordered" evidence="11">
    <location>
        <begin position="113"/>
        <end position="137"/>
    </location>
</feature>
<dbReference type="InterPro" id="IPR034182">
    <property type="entry name" value="Kexin/furin"/>
</dbReference>
<evidence type="ECO:0000256" key="5">
    <source>
        <dbReference type="ARBA" id="ARBA00022801"/>
    </source>
</evidence>
<comment type="caution">
    <text evidence="14">The sequence shown here is derived from an EMBL/GenBank/DDBJ whole genome shotgun (WGS) entry which is preliminary data.</text>
</comment>
<comment type="similarity">
    <text evidence="1 10">Belongs to the peptidase S8 family.</text>
</comment>
<keyword evidence="4" id="KW-0732">Signal</keyword>
<accession>A0A9D3Q2X0</accession>
<dbReference type="Gene3D" id="2.10.220.10">
    <property type="entry name" value="Hormone Receptor, Insulin-like Growth Factor Receptor 1, Chain A, domain 2"/>
    <property type="match status" value="14"/>
</dbReference>
<evidence type="ECO:0000313" key="15">
    <source>
        <dbReference type="Proteomes" id="UP001046870"/>
    </source>
</evidence>
<dbReference type="PANTHER" id="PTHR42884">
    <property type="entry name" value="PROPROTEIN CONVERTASE SUBTILISIN/KEXIN-RELATED"/>
    <property type="match status" value="1"/>
</dbReference>
<keyword evidence="12" id="KW-1133">Transmembrane helix</keyword>
<evidence type="ECO:0000256" key="4">
    <source>
        <dbReference type="ARBA" id="ARBA00022729"/>
    </source>
</evidence>
<evidence type="ECO:0000256" key="1">
    <source>
        <dbReference type="ARBA" id="ARBA00011073"/>
    </source>
</evidence>
<gene>
    <name evidence="14" type="ORF">MATL_G00081180</name>
</gene>
<dbReference type="GO" id="GO:0016486">
    <property type="term" value="P:peptide hormone processing"/>
    <property type="evidence" value="ECO:0007669"/>
    <property type="project" value="TreeGrafter"/>
</dbReference>
<dbReference type="FunFam" id="3.40.50.200:FF:000002">
    <property type="entry name" value="Proprotein convertase subtilisin/kexin type 5"/>
    <property type="match status" value="1"/>
</dbReference>
<dbReference type="PRINTS" id="PR00723">
    <property type="entry name" value="SUBTILISIN"/>
</dbReference>
<dbReference type="InterPro" id="IPR000742">
    <property type="entry name" value="EGF"/>
</dbReference>
<keyword evidence="7" id="KW-0865">Zymogen</keyword>
<dbReference type="SUPFAM" id="SSF57184">
    <property type="entry name" value="Growth factor receptor domain"/>
    <property type="match status" value="7"/>
</dbReference>
<dbReference type="EMBL" id="JAFDVH010000006">
    <property type="protein sequence ID" value="KAG7476278.1"/>
    <property type="molecule type" value="Genomic_DNA"/>
</dbReference>
<name>A0A9D3Q2X0_MEGAT</name>
<dbReference type="GO" id="GO:0000139">
    <property type="term" value="C:Golgi membrane"/>
    <property type="evidence" value="ECO:0007669"/>
    <property type="project" value="TreeGrafter"/>
</dbReference>
<evidence type="ECO:0000313" key="14">
    <source>
        <dbReference type="EMBL" id="KAG7476278.1"/>
    </source>
</evidence>
<feature type="active site" description="Charge relay system" evidence="9 10">
    <location>
        <position position="95"/>
    </location>
</feature>
<keyword evidence="6 10" id="KW-0720">Serine protease</keyword>
<evidence type="ECO:0000259" key="13">
    <source>
        <dbReference type="PROSITE" id="PS51829"/>
    </source>
</evidence>
<dbReference type="Proteomes" id="UP001046870">
    <property type="component" value="Chromosome 6"/>
</dbReference>
<dbReference type="SMART" id="SM00261">
    <property type="entry name" value="FU"/>
    <property type="match status" value="21"/>
</dbReference>
<dbReference type="SUPFAM" id="SSF52743">
    <property type="entry name" value="Subtilisin-like"/>
    <property type="match status" value="1"/>
</dbReference>
<feature type="active site" description="Charge relay system" evidence="9 10">
    <location>
        <position position="136"/>
    </location>
</feature>
<dbReference type="PANTHER" id="PTHR42884:SF30">
    <property type="entry name" value="PROPROTEIN CONVERTASE SUBTILISIN_KEXIN TYPE 5"/>
    <property type="match status" value="1"/>
</dbReference>
<protein>
    <recommendedName>
        <fullName evidence="13">P/Homo B domain-containing protein</fullName>
    </recommendedName>
</protein>
<keyword evidence="2 10" id="KW-0645">Protease</keyword>
<dbReference type="InterPro" id="IPR000209">
    <property type="entry name" value="Peptidase_S8/S53_dom"/>
</dbReference>
<evidence type="ECO:0000256" key="8">
    <source>
        <dbReference type="ARBA" id="ARBA00023180"/>
    </source>
</evidence>
<dbReference type="SUPFAM" id="SSF49785">
    <property type="entry name" value="Galactose-binding domain-like"/>
    <property type="match status" value="1"/>
</dbReference>
<evidence type="ECO:0000256" key="2">
    <source>
        <dbReference type="ARBA" id="ARBA00022670"/>
    </source>
</evidence>
<feature type="active site" description="Charge relay system" evidence="9 10">
    <location>
        <position position="310"/>
    </location>
</feature>
<dbReference type="InterPro" id="IPR008979">
    <property type="entry name" value="Galactose-bd-like_sf"/>
</dbReference>
<dbReference type="InterPro" id="IPR015500">
    <property type="entry name" value="Peptidase_S8_subtilisin-rel"/>
</dbReference>
<feature type="compositionally biased region" description="Polar residues" evidence="11">
    <location>
        <begin position="113"/>
        <end position="131"/>
    </location>
</feature>
<dbReference type="InterPro" id="IPR009030">
    <property type="entry name" value="Growth_fac_rcpt_cys_sf"/>
</dbReference>
<evidence type="ECO:0000256" key="9">
    <source>
        <dbReference type="PIRSR" id="PIRSR615500-1"/>
    </source>
</evidence>
<dbReference type="PROSITE" id="PS00137">
    <property type="entry name" value="SUBTILASE_HIS"/>
    <property type="match status" value="1"/>
</dbReference>
<dbReference type="PROSITE" id="PS51892">
    <property type="entry name" value="SUBTILASE"/>
    <property type="match status" value="1"/>
</dbReference>
<dbReference type="OrthoDB" id="8883042at2759"/>
<dbReference type="FunFam" id="2.60.120.260:FF:000006">
    <property type="entry name" value="Proprotein convertase subtilisin/kexin type 5"/>
    <property type="match status" value="1"/>
</dbReference>
<dbReference type="GO" id="GO:0005802">
    <property type="term" value="C:trans-Golgi network"/>
    <property type="evidence" value="ECO:0007669"/>
    <property type="project" value="TreeGrafter"/>
</dbReference>
<dbReference type="InterPro" id="IPR002884">
    <property type="entry name" value="P_dom"/>
</dbReference>
<evidence type="ECO:0000256" key="3">
    <source>
        <dbReference type="ARBA" id="ARBA00022685"/>
    </source>
</evidence>
<dbReference type="InterPro" id="IPR006212">
    <property type="entry name" value="Furin_repeat"/>
</dbReference>